<gene>
    <name evidence="1" type="ORF">B1812_06480</name>
</gene>
<dbReference type="InterPro" id="IPR023973">
    <property type="entry name" value="MbnC-like"/>
</dbReference>
<reference evidence="1 2" key="1">
    <citation type="submission" date="2017-02" db="EMBL/GenBank/DDBJ databases">
        <authorList>
            <person name="Peterson S.W."/>
        </authorList>
    </citation>
    <scope>NUCLEOTIDE SEQUENCE [LARGE SCALE GENOMIC DNA]</scope>
    <source>
        <strain evidence="1 2">S285</strain>
    </source>
</reference>
<dbReference type="Proteomes" id="UP000193978">
    <property type="component" value="Chromosome"/>
</dbReference>
<protein>
    <submittedName>
        <fullName evidence="1">Methanobactin biosynthesis cassette protein MbnC</fullName>
    </submittedName>
</protein>
<accession>A0A1W6N0X8</accession>
<name>A0A1W6N0X8_9HYPH</name>
<dbReference type="NCBIfam" id="TIGR04061">
    <property type="entry name" value="AZL_007950_fam"/>
    <property type="match status" value="1"/>
</dbReference>
<dbReference type="EMBL" id="CP019948">
    <property type="protein sequence ID" value="ARN83441.1"/>
    <property type="molecule type" value="Genomic_DNA"/>
</dbReference>
<evidence type="ECO:0000313" key="1">
    <source>
        <dbReference type="EMBL" id="ARN83441.1"/>
    </source>
</evidence>
<proteinExistence type="predicted"/>
<sequence>MFDYPPESRAFVRIDASTRVYWHHLFDICPRLLEMSPPDGAAIFWPFMAWADECGLTLGWTWYLWVYHWLLQSEFKNRLNEEILLEIMGAAAAGWAIYDKGRNCGVVIGCRDTPNLVAGWKVRTVNTGRQVELLEIEDIPAPTELFGCFFAPDFELKTFPGWEGLSR</sequence>
<keyword evidence="2" id="KW-1185">Reference proteome</keyword>
<dbReference type="AlphaFoldDB" id="A0A1W6N0X8"/>
<evidence type="ECO:0000313" key="2">
    <source>
        <dbReference type="Proteomes" id="UP000193978"/>
    </source>
</evidence>
<dbReference type="STRING" id="655015.B1812_06480"/>
<dbReference type="KEGG" id="mbry:B1812_06480"/>
<organism evidence="1 2">
    <name type="scientific">Methylocystis bryophila</name>
    <dbReference type="NCBI Taxonomy" id="655015"/>
    <lineage>
        <taxon>Bacteria</taxon>
        <taxon>Pseudomonadati</taxon>
        <taxon>Pseudomonadota</taxon>
        <taxon>Alphaproteobacteria</taxon>
        <taxon>Hyphomicrobiales</taxon>
        <taxon>Methylocystaceae</taxon>
        <taxon>Methylocystis</taxon>
    </lineage>
</organism>
<dbReference type="NCBIfam" id="TIGR04160">
    <property type="entry name" value="methbact_MbnC"/>
    <property type="match status" value="1"/>
</dbReference>